<organism evidence="1 2">
    <name type="scientific">Sclerotinia nivalis</name>
    <dbReference type="NCBI Taxonomy" id="352851"/>
    <lineage>
        <taxon>Eukaryota</taxon>
        <taxon>Fungi</taxon>
        <taxon>Dikarya</taxon>
        <taxon>Ascomycota</taxon>
        <taxon>Pezizomycotina</taxon>
        <taxon>Leotiomycetes</taxon>
        <taxon>Helotiales</taxon>
        <taxon>Sclerotiniaceae</taxon>
        <taxon>Sclerotinia</taxon>
    </lineage>
</organism>
<protein>
    <submittedName>
        <fullName evidence="1">Uncharacterized protein</fullName>
    </submittedName>
</protein>
<dbReference type="EMBL" id="JAPEIS010000004">
    <property type="protein sequence ID" value="KAJ8066999.1"/>
    <property type="molecule type" value="Genomic_DNA"/>
</dbReference>
<reference evidence="1" key="1">
    <citation type="submission" date="2022-11" db="EMBL/GenBank/DDBJ databases">
        <title>Genome Resource of Sclerotinia nivalis Strain SnTB1, a Plant Pathogen Isolated from American Ginseng.</title>
        <authorList>
            <person name="Fan S."/>
        </authorList>
    </citation>
    <scope>NUCLEOTIDE SEQUENCE</scope>
    <source>
        <strain evidence="1">SnTB1</strain>
    </source>
</reference>
<evidence type="ECO:0000313" key="1">
    <source>
        <dbReference type="EMBL" id="KAJ8066999.1"/>
    </source>
</evidence>
<name>A0A9X0AR55_9HELO</name>
<sequence length="122" mass="13314">MCRKKFQVQKDICFHSPKMTLPMAKIQSPIQNLCFHYNSDITASHKEFNKSLTTQTNIQPCQPTLYSPSYYPFSYPSPSGTAAIPPTSAICTFALTIFPLAPSIPSLQPSNPGSHGCGLSSS</sequence>
<dbReference type="AlphaFoldDB" id="A0A9X0AR55"/>
<accession>A0A9X0AR55</accession>
<evidence type="ECO:0000313" key="2">
    <source>
        <dbReference type="Proteomes" id="UP001152300"/>
    </source>
</evidence>
<dbReference type="Proteomes" id="UP001152300">
    <property type="component" value="Unassembled WGS sequence"/>
</dbReference>
<proteinExistence type="predicted"/>
<gene>
    <name evidence="1" type="ORF">OCU04_004378</name>
</gene>
<keyword evidence="2" id="KW-1185">Reference proteome</keyword>
<comment type="caution">
    <text evidence="1">The sequence shown here is derived from an EMBL/GenBank/DDBJ whole genome shotgun (WGS) entry which is preliminary data.</text>
</comment>